<keyword evidence="7 8" id="KW-0472">Membrane</keyword>
<feature type="transmembrane region" description="Helical" evidence="8">
    <location>
        <begin position="264"/>
        <end position="285"/>
    </location>
</feature>
<name>A0A1I6AWP1_9BACI</name>
<evidence type="ECO:0000256" key="4">
    <source>
        <dbReference type="ARBA" id="ARBA00022519"/>
    </source>
</evidence>
<evidence type="ECO:0000256" key="8">
    <source>
        <dbReference type="RuleBase" id="RU363032"/>
    </source>
</evidence>
<feature type="transmembrane region" description="Helical" evidence="8">
    <location>
        <begin position="373"/>
        <end position="393"/>
    </location>
</feature>
<dbReference type="SUPFAM" id="SSF161098">
    <property type="entry name" value="MetI-like"/>
    <property type="match status" value="2"/>
</dbReference>
<dbReference type="PANTHER" id="PTHR43357">
    <property type="entry name" value="INNER MEMBRANE ABC TRANSPORTER PERMEASE PROTEIN YDCV"/>
    <property type="match status" value="1"/>
</dbReference>
<dbReference type="PROSITE" id="PS50928">
    <property type="entry name" value="ABC_TM1"/>
    <property type="match status" value="2"/>
</dbReference>
<evidence type="ECO:0000256" key="2">
    <source>
        <dbReference type="ARBA" id="ARBA00022448"/>
    </source>
</evidence>
<organism evidence="10 11">
    <name type="scientific">Priestia endophytica DSM 13796</name>
    <dbReference type="NCBI Taxonomy" id="1121089"/>
    <lineage>
        <taxon>Bacteria</taxon>
        <taxon>Bacillati</taxon>
        <taxon>Bacillota</taxon>
        <taxon>Bacilli</taxon>
        <taxon>Bacillales</taxon>
        <taxon>Bacillaceae</taxon>
        <taxon>Priestia</taxon>
    </lineage>
</organism>
<evidence type="ECO:0000256" key="6">
    <source>
        <dbReference type="ARBA" id="ARBA00022989"/>
    </source>
</evidence>
<feature type="transmembrane region" description="Helical" evidence="8">
    <location>
        <begin position="112"/>
        <end position="132"/>
    </location>
</feature>
<keyword evidence="4" id="KW-0997">Cell inner membrane</keyword>
<dbReference type="RefSeq" id="WP_061803355.1">
    <property type="nucleotide sequence ID" value="NZ_FOXX01000007.1"/>
</dbReference>
<comment type="caution">
    <text evidence="10">The sequence shown here is derived from an EMBL/GenBank/DDBJ whole genome shotgun (WGS) entry which is preliminary data.</text>
</comment>
<feature type="transmembrane region" description="Helical" evidence="8">
    <location>
        <begin position="405"/>
        <end position="427"/>
    </location>
</feature>
<feature type="domain" description="ABC transmembrane type-1" evidence="9">
    <location>
        <begin position="74"/>
        <end position="281"/>
    </location>
</feature>
<reference evidence="10 11" key="1">
    <citation type="submission" date="2016-10" db="EMBL/GenBank/DDBJ databases">
        <authorList>
            <person name="Varghese N."/>
            <person name="Submissions S."/>
        </authorList>
    </citation>
    <scope>NUCLEOTIDE SEQUENCE [LARGE SCALE GENOMIC DNA]</scope>
    <source>
        <strain evidence="10 11">DSM 13796</strain>
    </source>
</reference>
<dbReference type="Proteomes" id="UP000182762">
    <property type="component" value="Unassembled WGS sequence"/>
</dbReference>
<dbReference type="Gene3D" id="1.10.3720.10">
    <property type="entry name" value="MetI-like"/>
    <property type="match status" value="2"/>
</dbReference>
<keyword evidence="5 8" id="KW-0812">Transmembrane</keyword>
<dbReference type="EMBL" id="FOXX01000007">
    <property type="protein sequence ID" value="SFQ73135.1"/>
    <property type="molecule type" value="Genomic_DNA"/>
</dbReference>
<dbReference type="CDD" id="cd06261">
    <property type="entry name" value="TM_PBP2"/>
    <property type="match status" value="2"/>
</dbReference>
<comment type="subcellular location">
    <subcellularLocation>
        <location evidence="1">Cell inner membrane</location>
        <topology evidence="1">Multi-pass membrane protein</topology>
    </subcellularLocation>
    <subcellularLocation>
        <location evidence="8">Cell membrane</location>
        <topology evidence="8">Multi-pass membrane protein</topology>
    </subcellularLocation>
</comment>
<evidence type="ECO:0000256" key="3">
    <source>
        <dbReference type="ARBA" id="ARBA00022475"/>
    </source>
</evidence>
<dbReference type="InterPro" id="IPR000515">
    <property type="entry name" value="MetI-like"/>
</dbReference>
<evidence type="ECO:0000313" key="10">
    <source>
        <dbReference type="EMBL" id="SFQ73135.1"/>
    </source>
</evidence>
<accession>A0A1I6AWP1</accession>
<evidence type="ECO:0000256" key="7">
    <source>
        <dbReference type="ARBA" id="ARBA00023136"/>
    </source>
</evidence>
<dbReference type="PANTHER" id="PTHR43357:SF3">
    <property type="entry name" value="FE(3+)-TRANSPORT SYSTEM PERMEASE PROTEIN FBPB 2"/>
    <property type="match status" value="1"/>
</dbReference>
<feature type="transmembrane region" description="Helical" evidence="8">
    <location>
        <begin position="152"/>
        <end position="175"/>
    </location>
</feature>
<gene>
    <name evidence="10" type="ORF">SAMN02745910_03090</name>
</gene>
<evidence type="ECO:0000259" key="9">
    <source>
        <dbReference type="PROSITE" id="PS50928"/>
    </source>
</evidence>
<dbReference type="Pfam" id="PF00528">
    <property type="entry name" value="BPD_transp_1"/>
    <property type="match status" value="2"/>
</dbReference>
<feature type="transmembrane region" description="Helical" evidence="8">
    <location>
        <begin position="488"/>
        <end position="510"/>
    </location>
</feature>
<protein>
    <submittedName>
        <fullName evidence="10">Iron(III) transport system permease protein</fullName>
    </submittedName>
</protein>
<evidence type="ECO:0000256" key="5">
    <source>
        <dbReference type="ARBA" id="ARBA00022692"/>
    </source>
</evidence>
<sequence>MERFSLRRQISLSSLLSTRLTHALFIKLGIFCLLFFFFLLPIVRLIIMSFTEGHEISFLNYSSILSEAATWSMLKNTAIVVGGATIVSICLGVLFAWLVAYTDIRLKKLLQLFIMLPFLIPSYIMTLAWTQFTERNSFFISFLKPFLGGSHLNLYSYSGLIFLLGIVHYPLVYLLTLHVLRKIPRDLEWAVRASGGTRFTMCKTVTLPLALPGIISGAMLAFLTTIDNFGIPAFLGIPANIPVLSTAIYQEVIGFGEDAFARGAALSVLLGVIVFIFTFLQYILLKRFSYQETGRVENEPRIFLKKGRLAIEIVLWSFLLFISIVPLFSMVGTSFIKAYGLPFSFENMTMEHYKYILFQYEKVKIGIVNSLKLAFFTTIICLFIGTAIAYIRIRFDRHETRLTEGIISLPYALPGMVLALAMILAWVQPVPGWKPGIYGTIWILLVAYVTRFLILQVRSSMTALSQVSTEMEEAAHISGARGIAKWRYIMLPLLFSGVLSGAFLVFITTLTELTVSSLLWSSGSETIGLLIFSFEQGGYTTYSTALSTLILLFLMLTSLIIYLLIKCFNKKVGKV</sequence>
<feature type="transmembrane region" description="Helical" evidence="8">
    <location>
        <begin position="205"/>
        <end position="226"/>
    </location>
</feature>
<dbReference type="GeneID" id="93711710"/>
<feature type="transmembrane region" description="Helical" evidence="8">
    <location>
        <begin position="313"/>
        <end position="336"/>
    </location>
</feature>
<evidence type="ECO:0000256" key="1">
    <source>
        <dbReference type="ARBA" id="ARBA00004429"/>
    </source>
</evidence>
<dbReference type="InterPro" id="IPR035906">
    <property type="entry name" value="MetI-like_sf"/>
</dbReference>
<keyword evidence="6 8" id="KW-1133">Transmembrane helix</keyword>
<keyword evidence="3" id="KW-1003">Cell membrane</keyword>
<evidence type="ECO:0000313" key="11">
    <source>
        <dbReference type="Proteomes" id="UP000182762"/>
    </source>
</evidence>
<comment type="similarity">
    <text evidence="8">Belongs to the binding-protein-dependent transport system permease family.</text>
</comment>
<feature type="transmembrane region" description="Helical" evidence="8">
    <location>
        <begin position="542"/>
        <end position="565"/>
    </location>
</feature>
<keyword evidence="11" id="KW-1185">Reference proteome</keyword>
<keyword evidence="2 8" id="KW-0813">Transport</keyword>
<feature type="domain" description="ABC transmembrane type-1" evidence="9">
    <location>
        <begin position="367"/>
        <end position="565"/>
    </location>
</feature>
<feature type="transmembrane region" description="Helical" evidence="8">
    <location>
        <begin position="433"/>
        <end position="454"/>
    </location>
</feature>
<feature type="transmembrane region" description="Helical" evidence="8">
    <location>
        <begin position="78"/>
        <end position="100"/>
    </location>
</feature>
<feature type="transmembrane region" description="Helical" evidence="8">
    <location>
        <begin position="20"/>
        <end position="47"/>
    </location>
</feature>
<proteinExistence type="inferred from homology"/>